<evidence type="ECO:0000313" key="1">
    <source>
        <dbReference type="EMBL" id="KAK8965040.1"/>
    </source>
</evidence>
<proteinExistence type="predicted"/>
<dbReference type="Proteomes" id="UP001412067">
    <property type="component" value="Unassembled WGS sequence"/>
</dbReference>
<dbReference type="EMBL" id="JBBWWR010000006">
    <property type="protein sequence ID" value="KAK8965040.1"/>
    <property type="molecule type" value="Genomic_DNA"/>
</dbReference>
<accession>A0ABR2MLU6</accession>
<comment type="caution">
    <text evidence="1">The sequence shown here is derived from an EMBL/GenBank/DDBJ whole genome shotgun (WGS) entry which is preliminary data.</text>
</comment>
<sequence>MFPAAQHLGLGIADSNLGMLGAMNAYNRSGGGGELMNSDHGSAMDRLRQQQERKLDSNAKTCVNVVKGEPKKINFLGSSTFEDDADSYHLQTNYIDEPKEIYFKDDDICTSLPFEFCCVPDVHKQTRPS</sequence>
<gene>
    <name evidence="1" type="ORF">KSP40_PGU015506</name>
</gene>
<organism evidence="1 2">
    <name type="scientific">Platanthera guangdongensis</name>
    <dbReference type="NCBI Taxonomy" id="2320717"/>
    <lineage>
        <taxon>Eukaryota</taxon>
        <taxon>Viridiplantae</taxon>
        <taxon>Streptophyta</taxon>
        <taxon>Embryophyta</taxon>
        <taxon>Tracheophyta</taxon>
        <taxon>Spermatophyta</taxon>
        <taxon>Magnoliopsida</taxon>
        <taxon>Liliopsida</taxon>
        <taxon>Asparagales</taxon>
        <taxon>Orchidaceae</taxon>
        <taxon>Orchidoideae</taxon>
        <taxon>Orchideae</taxon>
        <taxon>Orchidinae</taxon>
        <taxon>Platanthera</taxon>
    </lineage>
</organism>
<protein>
    <submittedName>
        <fullName evidence="1">Uncharacterized protein</fullName>
    </submittedName>
</protein>
<reference evidence="1 2" key="1">
    <citation type="journal article" date="2022" name="Nat. Plants">
        <title>Genomes of leafy and leafless Platanthera orchids illuminate the evolution of mycoheterotrophy.</title>
        <authorList>
            <person name="Li M.H."/>
            <person name="Liu K.W."/>
            <person name="Li Z."/>
            <person name="Lu H.C."/>
            <person name="Ye Q.L."/>
            <person name="Zhang D."/>
            <person name="Wang J.Y."/>
            <person name="Li Y.F."/>
            <person name="Zhong Z.M."/>
            <person name="Liu X."/>
            <person name="Yu X."/>
            <person name="Liu D.K."/>
            <person name="Tu X.D."/>
            <person name="Liu B."/>
            <person name="Hao Y."/>
            <person name="Liao X.Y."/>
            <person name="Jiang Y.T."/>
            <person name="Sun W.H."/>
            <person name="Chen J."/>
            <person name="Chen Y.Q."/>
            <person name="Ai Y."/>
            <person name="Zhai J.W."/>
            <person name="Wu S.S."/>
            <person name="Zhou Z."/>
            <person name="Hsiao Y.Y."/>
            <person name="Wu W.L."/>
            <person name="Chen Y.Y."/>
            <person name="Lin Y.F."/>
            <person name="Hsu J.L."/>
            <person name="Li C.Y."/>
            <person name="Wang Z.W."/>
            <person name="Zhao X."/>
            <person name="Zhong W.Y."/>
            <person name="Ma X.K."/>
            <person name="Ma L."/>
            <person name="Huang J."/>
            <person name="Chen G.Z."/>
            <person name="Huang M.Z."/>
            <person name="Huang L."/>
            <person name="Peng D.H."/>
            <person name="Luo Y.B."/>
            <person name="Zou S.Q."/>
            <person name="Chen S.P."/>
            <person name="Lan S."/>
            <person name="Tsai W.C."/>
            <person name="Van de Peer Y."/>
            <person name="Liu Z.J."/>
        </authorList>
    </citation>
    <scope>NUCLEOTIDE SEQUENCE [LARGE SCALE GENOMIC DNA]</scope>
    <source>
        <strain evidence="1">Lor288</strain>
    </source>
</reference>
<evidence type="ECO:0000313" key="2">
    <source>
        <dbReference type="Proteomes" id="UP001412067"/>
    </source>
</evidence>
<name>A0ABR2MLU6_9ASPA</name>
<keyword evidence="2" id="KW-1185">Reference proteome</keyword>